<protein>
    <submittedName>
        <fullName evidence="10">Conjugal transfer protein</fullName>
    </submittedName>
</protein>
<feature type="compositionally biased region" description="Polar residues" evidence="7">
    <location>
        <begin position="497"/>
        <end position="508"/>
    </location>
</feature>
<evidence type="ECO:0000256" key="3">
    <source>
        <dbReference type="ARBA" id="ARBA00022475"/>
    </source>
</evidence>
<evidence type="ECO:0000256" key="6">
    <source>
        <dbReference type="ARBA" id="ARBA00023136"/>
    </source>
</evidence>
<keyword evidence="4 8" id="KW-0812">Transmembrane</keyword>
<dbReference type="STRING" id="521096.Tpau_0263"/>
<feature type="region of interest" description="Disordered" evidence="7">
    <location>
        <begin position="557"/>
        <end position="583"/>
    </location>
</feature>
<sequence>MDRATRGPVIVSGLLAVAAFAVLVVPSIISSGKGPAVLMLLGGVLVLVGGLVAVVRMQRSSAGGGASSPVTCKIDDCAQYMPSHREVEQFTAKAVKKTALRLSRDGFDPKNPATWGLDLGTLVPTRHALMLDFESCIFVVAGMRRGKSQAFAIPWTLDGPGAVIVTSNKIDVYRETSVLRRRAGHREWLFDLQDLTGSGAPEIRFDPFEMITDLETAMQAAGHFVSSVQKKGATAHSYFDNAGVRILAAYMLAASLIGGDLLHVARWLDKPRETLAAEILIEYGFSDLGSQVKARNQLDPRQQEGFFDPARMFIEAVVNPKFARWVVPEERGVIARHPETGKHIVKDVKDSRPVFKAAEFVRSTDTLYALSQHGEGSPAPLVTALVGIVIETARTVANREQGGRLKRPIIAILDEVANICRLKGLPNMMSYCGSIGVVLAPILQSKTQGENIWGDEFTAAWNSANAVAYLGGNRDDELEREISARIGDQDKTRENKSYSSGSTNYSENTSREPIMPPELVGELPKGRGILLASGCRPVVIAPSMAYQSKRAGEIDAAKKEYDASHRVRANDLEDNTEGERKAA</sequence>
<keyword evidence="5 8" id="KW-1133">Transmembrane helix</keyword>
<dbReference type="AlphaFoldDB" id="D5UQT0"/>
<evidence type="ECO:0000256" key="5">
    <source>
        <dbReference type="ARBA" id="ARBA00022989"/>
    </source>
</evidence>
<comment type="similarity">
    <text evidence="2">Belongs to the VirD4/TraG family.</text>
</comment>
<feature type="domain" description="TraD/TraG TraM recognition site" evidence="9">
    <location>
        <begin position="409"/>
        <end position="525"/>
    </location>
</feature>
<proteinExistence type="inferred from homology"/>
<dbReference type="InterPro" id="IPR051539">
    <property type="entry name" value="T4SS-coupling_protein"/>
</dbReference>
<dbReference type="eggNOG" id="COG3505">
    <property type="taxonomic scope" value="Bacteria"/>
</dbReference>
<comment type="subcellular location">
    <subcellularLocation>
        <location evidence="1">Cell membrane</location>
        <topology evidence="1">Multi-pass membrane protein</topology>
    </subcellularLocation>
</comment>
<keyword evidence="11" id="KW-1185">Reference proteome</keyword>
<dbReference type="PANTHER" id="PTHR37937:SF1">
    <property type="entry name" value="CONJUGATIVE TRANSFER: DNA TRANSPORT"/>
    <property type="match status" value="1"/>
</dbReference>
<evidence type="ECO:0000256" key="4">
    <source>
        <dbReference type="ARBA" id="ARBA00022692"/>
    </source>
</evidence>
<dbReference type="RefSeq" id="WP_013124967.1">
    <property type="nucleotide sequence ID" value="NC_014158.1"/>
</dbReference>
<dbReference type="Proteomes" id="UP000001213">
    <property type="component" value="Chromosome"/>
</dbReference>
<evidence type="ECO:0000256" key="7">
    <source>
        <dbReference type="SAM" id="MobiDB-lite"/>
    </source>
</evidence>
<dbReference type="Gene3D" id="3.40.50.300">
    <property type="entry name" value="P-loop containing nucleotide triphosphate hydrolases"/>
    <property type="match status" value="1"/>
</dbReference>
<reference evidence="11" key="1">
    <citation type="submission" date="2010-03" db="EMBL/GenBank/DDBJ databases">
        <title>The complete chromosome of Tsukamurella paurometabola DSM 20162.</title>
        <authorList>
            <consortium name="US DOE Joint Genome Institute (JGI-PGF)"/>
            <person name="Lucas S."/>
            <person name="Copeland A."/>
            <person name="Lapidus A."/>
            <person name="Glavina del Rio T."/>
            <person name="Dalin E."/>
            <person name="Tice H."/>
            <person name="Bruce D."/>
            <person name="Goodwin L."/>
            <person name="Pitluck S."/>
            <person name="Kyrpides N."/>
            <person name="Mavromatis K."/>
            <person name="Ivanova N."/>
            <person name="Mikhailova N."/>
            <person name="Munk A.C."/>
            <person name="Brettin T."/>
            <person name="Detter J.C."/>
            <person name="Tapia R."/>
            <person name="Han C."/>
            <person name="Larimer F."/>
            <person name="Land M."/>
            <person name="Hauser L."/>
            <person name="Markowitz V."/>
            <person name="Cheng J.-F."/>
            <person name="Hugenholtz P."/>
            <person name="Woyke T."/>
            <person name="Wu D."/>
            <person name="Jando M."/>
            <person name="Brambilla E."/>
            <person name="Klenk H.-P."/>
            <person name="Eisen J.A."/>
        </authorList>
    </citation>
    <scope>NUCLEOTIDE SEQUENCE [LARGE SCALE GENOMIC DNA]</scope>
    <source>
        <strain evidence="11">ATCC 8368 / DSM 20162 / CCUG 35730 / CIP 100753 / JCM 10117 / KCTC 9821 / NBRC 16120 / NCIMB 702349 / NCTC 13040</strain>
    </source>
</reference>
<reference evidence="10 11" key="2">
    <citation type="journal article" date="2011" name="Stand. Genomic Sci.">
        <title>Complete genome sequence of Tsukamurella paurometabola type strain (no. 33).</title>
        <authorList>
            <person name="Munk A.C."/>
            <person name="Lapidus A."/>
            <person name="Lucas S."/>
            <person name="Nolan M."/>
            <person name="Tice H."/>
            <person name="Cheng J.F."/>
            <person name="Del Rio T.G."/>
            <person name="Goodwin L."/>
            <person name="Pitluck S."/>
            <person name="Liolios K."/>
            <person name="Huntemann M."/>
            <person name="Ivanova N."/>
            <person name="Mavromatis K."/>
            <person name="Mikhailova N."/>
            <person name="Pati A."/>
            <person name="Chen A."/>
            <person name="Palaniappan K."/>
            <person name="Tapia R."/>
            <person name="Han C."/>
            <person name="Land M."/>
            <person name="Hauser L."/>
            <person name="Chang Y.J."/>
            <person name="Jeffries C.D."/>
            <person name="Brettin T."/>
            <person name="Yasawong M."/>
            <person name="Brambilla E.M."/>
            <person name="Rohde M."/>
            <person name="Sikorski J."/>
            <person name="Goker M."/>
            <person name="Detter J.C."/>
            <person name="Woyke T."/>
            <person name="Bristow J."/>
            <person name="Eisen J.A."/>
            <person name="Markowitz V."/>
            <person name="Hugenholtz P."/>
            <person name="Kyrpides N.C."/>
            <person name="Klenk H.P."/>
        </authorList>
    </citation>
    <scope>NUCLEOTIDE SEQUENCE [LARGE SCALE GENOMIC DNA]</scope>
    <source>
        <strain evidence="11">ATCC 8368 / DSM 20162 / CCUG 35730 / CIP 100753 / JCM 10117 / KCTC 9821 / NBRC 16120 / NCIMB 702349 / NCTC 13040</strain>
    </source>
</reference>
<organism evidence="10 11">
    <name type="scientific">Tsukamurella paurometabola (strain ATCC 8368 / DSM 20162 / CCUG 35730 / CIP 100753 / JCM 10117 / KCTC 9821 / NBRC 16120 / NCIMB 702349 / NCTC 13040)</name>
    <name type="common">Corynebacterium paurometabolum</name>
    <dbReference type="NCBI Taxonomy" id="521096"/>
    <lineage>
        <taxon>Bacteria</taxon>
        <taxon>Bacillati</taxon>
        <taxon>Actinomycetota</taxon>
        <taxon>Actinomycetes</taxon>
        <taxon>Mycobacteriales</taxon>
        <taxon>Tsukamurellaceae</taxon>
        <taxon>Tsukamurella</taxon>
    </lineage>
</organism>
<feature type="transmembrane region" description="Helical" evidence="8">
    <location>
        <begin position="35"/>
        <end position="55"/>
    </location>
</feature>
<dbReference type="EMBL" id="CP001966">
    <property type="protein sequence ID" value="ADG76913.1"/>
    <property type="molecule type" value="Genomic_DNA"/>
</dbReference>
<feature type="compositionally biased region" description="Basic and acidic residues" evidence="7">
    <location>
        <begin position="483"/>
        <end position="496"/>
    </location>
</feature>
<dbReference type="KEGG" id="tpr:Tpau_0263"/>
<dbReference type="InterPro" id="IPR032689">
    <property type="entry name" value="TraG-D_C"/>
</dbReference>
<dbReference type="Pfam" id="PF12696">
    <property type="entry name" value="TraG-D_C"/>
    <property type="match status" value="1"/>
</dbReference>
<feature type="transmembrane region" description="Helical" evidence="8">
    <location>
        <begin position="7"/>
        <end position="29"/>
    </location>
</feature>
<keyword evidence="6 8" id="KW-0472">Membrane</keyword>
<keyword evidence="3" id="KW-1003">Cell membrane</keyword>
<evidence type="ECO:0000259" key="9">
    <source>
        <dbReference type="Pfam" id="PF12696"/>
    </source>
</evidence>
<dbReference type="InterPro" id="IPR027417">
    <property type="entry name" value="P-loop_NTPase"/>
</dbReference>
<dbReference type="HOGENOM" id="CLU_029028_2_0_11"/>
<evidence type="ECO:0000256" key="8">
    <source>
        <dbReference type="SAM" id="Phobius"/>
    </source>
</evidence>
<name>D5UQT0_TSUPD</name>
<dbReference type="SUPFAM" id="SSF52540">
    <property type="entry name" value="P-loop containing nucleoside triphosphate hydrolases"/>
    <property type="match status" value="1"/>
</dbReference>
<dbReference type="CDD" id="cd01127">
    <property type="entry name" value="TrwB_TraG_TraD_VirD4"/>
    <property type="match status" value="1"/>
</dbReference>
<feature type="region of interest" description="Disordered" evidence="7">
    <location>
        <begin position="483"/>
        <end position="516"/>
    </location>
</feature>
<accession>D5UQT0</accession>
<gene>
    <name evidence="10" type="ordered locus">Tpau_0263</name>
</gene>
<dbReference type="Pfam" id="PF02534">
    <property type="entry name" value="T4SS-DNA_transf"/>
    <property type="match status" value="1"/>
</dbReference>
<dbReference type="GO" id="GO:0005886">
    <property type="term" value="C:plasma membrane"/>
    <property type="evidence" value="ECO:0007669"/>
    <property type="project" value="UniProtKB-SubCell"/>
</dbReference>
<evidence type="ECO:0000256" key="1">
    <source>
        <dbReference type="ARBA" id="ARBA00004651"/>
    </source>
</evidence>
<evidence type="ECO:0000256" key="2">
    <source>
        <dbReference type="ARBA" id="ARBA00008806"/>
    </source>
</evidence>
<dbReference type="InterPro" id="IPR003688">
    <property type="entry name" value="TraG/VirD4"/>
</dbReference>
<dbReference type="PANTHER" id="PTHR37937">
    <property type="entry name" value="CONJUGATIVE TRANSFER: DNA TRANSPORT"/>
    <property type="match status" value="1"/>
</dbReference>
<evidence type="ECO:0000313" key="10">
    <source>
        <dbReference type="EMBL" id="ADG76913.1"/>
    </source>
</evidence>
<evidence type="ECO:0000313" key="11">
    <source>
        <dbReference type="Proteomes" id="UP000001213"/>
    </source>
</evidence>